<evidence type="ECO:0000313" key="6">
    <source>
        <dbReference type="EMBL" id="OJF71641.1"/>
    </source>
</evidence>
<dbReference type="GO" id="GO:0009403">
    <property type="term" value="P:toxin biosynthetic process"/>
    <property type="evidence" value="ECO:0007669"/>
    <property type="project" value="InterPro"/>
</dbReference>
<keyword evidence="7" id="KW-1185">Reference proteome</keyword>
<dbReference type="Proteomes" id="UP000182015">
    <property type="component" value="Unassembled WGS sequence"/>
</dbReference>
<evidence type="ECO:0000256" key="3">
    <source>
        <dbReference type="ARBA" id="ARBA00022989"/>
    </source>
</evidence>
<dbReference type="PANTHER" id="PTHR37306:SF1">
    <property type="entry name" value="COLICIN V PRODUCTION PROTEIN"/>
    <property type="match status" value="1"/>
</dbReference>
<dbReference type="PANTHER" id="PTHR37306">
    <property type="entry name" value="COLICIN V PRODUCTION PROTEIN"/>
    <property type="match status" value="1"/>
</dbReference>
<evidence type="ECO:0000256" key="4">
    <source>
        <dbReference type="ARBA" id="ARBA00023136"/>
    </source>
</evidence>
<evidence type="ECO:0000256" key="5">
    <source>
        <dbReference type="SAM" id="Phobius"/>
    </source>
</evidence>
<organism evidence="6 7">
    <name type="scientific">Streptococcus bovimastitidis</name>
    <dbReference type="NCBI Taxonomy" id="1856638"/>
    <lineage>
        <taxon>Bacteria</taxon>
        <taxon>Bacillati</taxon>
        <taxon>Bacillota</taxon>
        <taxon>Bacilli</taxon>
        <taxon>Lactobacillales</taxon>
        <taxon>Streptococcaceae</taxon>
        <taxon>Streptococcus</taxon>
    </lineage>
</organism>
<comment type="subcellular location">
    <subcellularLocation>
        <location evidence="1">Membrane</location>
        <topology evidence="1">Multi-pass membrane protein</topology>
    </subcellularLocation>
</comment>
<dbReference type="EMBL" id="LZDD01000002">
    <property type="protein sequence ID" value="OJF71641.1"/>
    <property type="molecule type" value="Genomic_DNA"/>
</dbReference>
<keyword evidence="3 5" id="KW-1133">Transmembrane helix</keyword>
<evidence type="ECO:0000313" key="7">
    <source>
        <dbReference type="Proteomes" id="UP000182015"/>
    </source>
</evidence>
<dbReference type="RefSeq" id="WP_071793896.1">
    <property type="nucleotide sequence ID" value="NZ_LZDD01000002.1"/>
</dbReference>
<keyword evidence="4 5" id="KW-0472">Membrane</keyword>
<comment type="caution">
    <text evidence="6">The sequence shown here is derived from an EMBL/GenBank/DDBJ whole genome shotgun (WGS) entry which is preliminary data.</text>
</comment>
<accession>A0A1L8MLN2</accession>
<dbReference type="AlphaFoldDB" id="A0A1L8MLN2"/>
<sequence length="181" mass="20662">MVSLLIFLILLWLFYIGYSRGILLQSFYFIGALVSLFVAKNHYQSLAQKIALWVPYSNPIEGTKMAFFKDVNVFELGKVYYAGIAFIAIFLLVYGIVRLIGVFVHFFPTDYFTDIKYQIISGVLAVFVGMMVFSMIFSVLATIPMPAVQEQLSHHFLVNVLVAHCPPMTSLIHYLWIDQVI</sequence>
<protein>
    <submittedName>
        <fullName evidence="6">Colicin V production protein</fullName>
    </submittedName>
</protein>
<keyword evidence="2 5" id="KW-0812">Transmembrane</keyword>
<proteinExistence type="predicted"/>
<dbReference type="GO" id="GO:0016020">
    <property type="term" value="C:membrane"/>
    <property type="evidence" value="ECO:0007669"/>
    <property type="project" value="UniProtKB-SubCell"/>
</dbReference>
<dbReference type="OrthoDB" id="1809613at2"/>
<evidence type="ECO:0000256" key="2">
    <source>
        <dbReference type="ARBA" id="ARBA00022692"/>
    </source>
</evidence>
<name>A0A1L8MLN2_9STRE</name>
<feature type="transmembrane region" description="Helical" evidence="5">
    <location>
        <begin position="79"/>
        <end position="107"/>
    </location>
</feature>
<gene>
    <name evidence="6" type="ORF">A9Q68_06545</name>
</gene>
<reference evidence="7" key="1">
    <citation type="submission" date="2016-06" db="EMBL/GenBank/DDBJ databases">
        <authorList>
            <person name="de Vries S.P.W."/>
            <person name="Hadjirin N.F."/>
            <person name="Lay E.M."/>
            <person name="Zadoks R.N."/>
            <person name="Peacock S.J."/>
            <person name="Parkhill J."/>
            <person name="Grant A.J."/>
            <person name="Mcdougall S."/>
            <person name="Holmes M.A."/>
        </authorList>
    </citation>
    <scope>NUCLEOTIDE SEQUENCE [LARGE SCALE GENOMIC DNA]</scope>
    <source>
        <strain evidence="7">NZ1587</strain>
    </source>
</reference>
<evidence type="ECO:0000256" key="1">
    <source>
        <dbReference type="ARBA" id="ARBA00004141"/>
    </source>
</evidence>
<feature type="transmembrane region" description="Helical" evidence="5">
    <location>
        <begin position="119"/>
        <end position="144"/>
    </location>
</feature>
<dbReference type="InterPro" id="IPR003825">
    <property type="entry name" value="Colicin-V_CvpA"/>
</dbReference>
<dbReference type="Pfam" id="PF02674">
    <property type="entry name" value="Colicin_V"/>
    <property type="match status" value="1"/>
</dbReference>
<dbReference type="STRING" id="1856638.A9Q68_06545"/>
<feature type="transmembrane region" description="Helical" evidence="5">
    <location>
        <begin position="156"/>
        <end position="177"/>
    </location>
</feature>